<keyword evidence="2" id="KW-1185">Reference proteome</keyword>
<evidence type="ECO:0000313" key="1">
    <source>
        <dbReference type="EMBL" id="KAI3758510.1"/>
    </source>
</evidence>
<accession>A0ACB9EIL7</accession>
<reference evidence="2" key="1">
    <citation type="journal article" date="2022" name="Mol. Ecol. Resour.">
        <title>The genomes of chicory, endive, great burdock and yacon provide insights into Asteraceae palaeo-polyploidization history and plant inulin production.</title>
        <authorList>
            <person name="Fan W."/>
            <person name="Wang S."/>
            <person name="Wang H."/>
            <person name="Wang A."/>
            <person name="Jiang F."/>
            <person name="Liu H."/>
            <person name="Zhao H."/>
            <person name="Xu D."/>
            <person name="Zhang Y."/>
        </authorList>
    </citation>
    <scope>NUCLEOTIDE SEQUENCE [LARGE SCALE GENOMIC DNA]</scope>
    <source>
        <strain evidence="2">cv. Niubang</strain>
    </source>
</reference>
<organism evidence="1 2">
    <name type="scientific">Arctium lappa</name>
    <name type="common">Greater burdock</name>
    <name type="synonym">Lappa major</name>
    <dbReference type="NCBI Taxonomy" id="4217"/>
    <lineage>
        <taxon>Eukaryota</taxon>
        <taxon>Viridiplantae</taxon>
        <taxon>Streptophyta</taxon>
        <taxon>Embryophyta</taxon>
        <taxon>Tracheophyta</taxon>
        <taxon>Spermatophyta</taxon>
        <taxon>Magnoliopsida</taxon>
        <taxon>eudicotyledons</taxon>
        <taxon>Gunneridae</taxon>
        <taxon>Pentapetalae</taxon>
        <taxon>asterids</taxon>
        <taxon>campanulids</taxon>
        <taxon>Asterales</taxon>
        <taxon>Asteraceae</taxon>
        <taxon>Carduoideae</taxon>
        <taxon>Cardueae</taxon>
        <taxon>Arctiinae</taxon>
        <taxon>Arctium</taxon>
    </lineage>
</organism>
<gene>
    <name evidence="1" type="ORF">L6452_06075</name>
</gene>
<name>A0ACB9EIL7_ARCLA</name>
<dbReference type="Proteomes" id="UP001055879">
    <property type="component" value="Linkage Group LG02"/>
</dbReference>
<protein>
    <submittedName>
        <fullName evidence="1">Uncharacterized protein</fullName>
    </submittedName>
</protein>
<sequence length="220" mass="22965">MQPQSTPVIGTIKEDAATMPPSIDSAHQTIAHGGTSTHHADGSTDHHAVGPSVRAVCAVPHAVGPSVSAAPYALPHAVHFATHAAWTMDHHTVGPSIAPPQINPPIKPPPPLTFSVASKLHSSTTKHPPFTSVHGVAHQISAPPPTISSPNTPLYLLATIGETLTNPQPPSPINFSTTIHQPTNHCYPTKEGSTSNQSSTEPSPITHSVVHKPRTDSHHG</sequence>
<evidence type="ECO:0000313" key="2">
    <source>
        <dbReference type="Proteomes" id="UP001055879"/>
    </source>
</evidence>
<dbReference type="EMBL" id="CM042048">
    <property type="protein sequence ID" value="KAI3758510.1"/>
    <property type="molecule type" value="Genomic_DNA"/>
</dbReference>
<reference evidence="1 2" key="2">
    <citation type="journal article" date="2022" name="Mol. Ecol. Resour.">
        <title>The genomes of chicory, endive, great burdock and yacon provide insights into Asteraceae paleo-polyploidization history and plant inulin production.</title>
        <authorList>
            <person name="Fan W."/>
            <person name="Wang S."/>
            <person name="Wang H."/>
            <person name="Wang A."/>
            <person name="Jiang F."/>
            <person name="Liu H."/>
            <person name="Zhao H."/>
            <person name="Xu D."/>
            <person name="Zhang Y."/>
        </authorList>
    </citation>
    <scope>NUCLEOTIDE SEQUENCE [LARGE SCALE GENOMIC DNA]</scope>
    <source>
        <strain evidence="2">cv. Niubang</strain>
    </source>
</reference>
<proteinExistence type="predicted"/>
<comment type="caution">
    <text evidence="1">The sequence shown here is derived from an EMBL/GenBank/DDBJ whole genome shotgun (WGS) entry which is preliminary data.</text>
</comment>